<organism evidence="1">
    <name type="scientific">Echinostoma caproni</name>
    <dbReference type="NCBI Taxonomy" id="27848"/>
    <lineage>
        <taxon>Eukaryota</taxon>
        <taxon>Metazoa</taxon>
        <taxon>Spiralia</taxon>
        <taxon>Lophotrochozoa</taxon>
        <taxon>Platyhelminthes</taxon>
        <taxon>Trematoda</taxon>
        <taxon>Digenea</taxon>
        <taxon>Plagiorchiida</taxon>
        <taxon>Echinostomata</taxon>
        <taxon>Echinostomatoidea</taxon>
        <taxon>Echinostomatidae</taxon>
        <taxon>Echinostoma</taxon>
    </lineage>
</organism>
<dbReference type="WBParaSite" id="ECPE_0000773401-mRNA-1">
    <property type="protein sequence ID" value="ECPE_0000773401-mRNA-1"/>
    <property type="gene ID" value="ECPE_0000773401"/>
</dbReference>
<sequence length="290" mass="32863">LVDCPELKNVTVQTGSAADIDDHTRLTTLTCTIPLYHHTSLRMECEKWQRRHQPGGRLASRRIGEMLQQGIDACVDLKVYYICVKRLVGMMKRASIFQCGQLSTAITQTSRLLLDYQQTNSKQLSFAKCLTQVSDLTQQMALKSFHKLLSKVYALVTDHPPSSMTTTEAEKLLRGIRIVRILERVHNRMQKDHGAFFRSILSGSIPWHTVPLLTEPVLDLEGQCCDEFLRLCVEQLLARYKQVSATRGRNSEASVKVILLQLKSDLNALKQSTKYTGTHSVHNSQVILDR</sequence>
<name>A0A183AL80_9TREM</name>
<evidence type="ECO:0000313" key="1">
    <source>
        <dbReference type="WBParaSite" id="ECPE_0000773401-mRNA-1"/>
    </source>
</evidence>
<dbReference type="AlphaFoldDB" id="A0A183AL80"/>
<accession>A0A183AL80</accession>
<proteinExistence type="predicted"/>
<protein>
    <submittedName>
        <fullName evidence="1">Vps54 domain-containing protein</fullName>
    </submittedName>
</protein>
<reference evidence="1" key="1">
    <citation type="submission" date="2016-06" db="UniProtKB">
        <authorList>
            <consortium name="WormBaseParasite"/>
        </authorList>
    </citation>
    <scope>IDENTIFICATION</scope>
</reference>